<comment type="caution">
    <text evidence="3">The sequence shown here is derived from an EMBL/GenBank/DDBJ whole genome shotgun (WGS) entry which is preliminary data.</text>
</comment>
<name>A0A2R6NXD0_9APHY</name>
<accession>A0A2R6NXD0</accession>
<feature type="transmembrane region" description="Helical" evidence="2">
    <location>
        <begin position="6"/>
        <end position="25"/>
    </location>
</feature>
<evidence type="ECO:0000313" key="3">
    <source>
        <dbReference type="EMBL" id="PSR79076.1"/>
    </source>
</evidence>
<reference evidence="3 4" key="1">
    <citation type="submission" date="2018-02" db="EMBL/GenBank/DDBJ databases">
        <title>Genome sequence of the basidiomycete white-rot fungus Phlebia centrifuga.</title>
        <authorList>
            <person name="Granchi Z."/>
            <person name="Peng M."/>
            <person name="de Vries R.P."/>
            <person name="Hilden K."/>
            <person name="Makela M.R."/>
            <person name="Grigoriev I."/>
            <person name="Riley R."/>
        </authorList>
    </citation>
    <scope>NUCLEOTIDE SEQUENCE [LARGE SCALE GENOMIC DNA]</scope>
    <source>
        <strain evidence="3 4">FBCC195</strain>
    </source>
</reference>
<dbReference type="EMBL" id="MLYV02000711">
    <property type="protein sequence ID" value="PSR79076.1"/>
    <property type="molecule type" value="Genomic_DNA"/>
</dbReference>
<evidence type="ECO:0000313" key="4">
    <source>
        <dbReference type="Proteomes" id="UP000186601"/>
    </source>
</evidence>
<organism evidence="3 4">
    <name type="scientific">Hermanssonia centrifuga</name>
    <dbReference type="NCBI Taxonomy" id="98765"/>
    <lineage>
        <taxon>Eukaryota</taxon>
        <taxon>Fungi</taxon>
        <taxon>Dikarya</taxon>
        <taxon>Basidiomycota</taxon>
        <taxon>Agaricomycotina</taxon>
        <taxon>Agaricomycetes</taxon>
        <taxon>Polyporales</taxon>
        <taxon>Meruliaceae</taxon>
        <taxon>Hermanssonia</taxon>
    </lineage>
</organism>
<keyword evidence="2" id="KW-0472">Membrane</keyword>
<evidence type="ECO:0000256" key="2">
    <source>
        <dbReference type="SAM" id="Phobius"/>
    </source>
</evidence>
<gene>
    <name evidence="3" type="ORF">PHLCEN_2v7162</name>
</gene>
<sequence>MCGVTYTALIIFTITSLIGMHIYIVTQFVTLMNHFIQDGNLRRNNDYGWSTITNNRSNNNNARGWGDSTTGWGTTNDN</sequence>
<keyword evidence="2" id="KW-1133">Transmembrane helix</keyword>
<dbReference type="AlphaFoldDB" id="A0A2R6NXD0"/>
<keyword evidence="2" id="KW-0812">Transmembrane</keyword>
<evidence type="ECO:0000256" key="1">
    <source>
        <dbReference type="SAM" id="MobiDB-lite"/>
    </source>
</evidence>
<proteinExistence type="predicted"/>
<protein>
    <submittedName>
        <fullName evidence="3">Uncharacterized protein</fullName>
    </submittedName>
</protein>
<feature type="region of interest" description="Disordered" evidence="1">
    <location>
        <begin position="56"/>
        <end position="78"/>
    </location>
</feature>
<dbReference type="Proteomes" id="UP000186601">
    <property type="component" value="Unassembled WGS sequence"/>
</dbReference>
<keyword evidence="4" id="KW-1185">Reference proteome</keyword>